<keyword evidence="1" id="KW-0175">Coiled coil</keyword>
<name>A0A176W2J1_MARPO</name>
<feature type="compositionally biased region" description="Basic and acidic residues" evidence="2">
    <location>
        <begin position="224"/>
        <end position="234"/>
    </location>
</feature>
<comment type="caution">
    <text evidence="3">The sequence shown here is derived from an EMBL/GenBank/DDBJ whole genome shotgun (WGS) entry which is preliminary data.</text>
</comment>
<evidence type="ECO:0000256" key="1">
    <source>
        <dbReference type="SAM" id="Coils"/>
    </source>
</evidence>
<feature type="region of interest" description="Disordered" evidence="2">
    <location>
        <begin position="330"/>
        <end position="366"/>
    </location>
</feature>
<gene>
    <name evidence="3" type="ORF">AXG93_215s1210</name>
</gene>
<accession>A0A176W2J1</accession>
<organism evidence="3 4">
    <name type="scientific">Marchantia polymorpha subsp. ruderalis</name>
    <dbReference type="NCBI Taxonomy" id="1480154"/>
    <lineage>
        <taxon>Eukaryota</taxon>
        <taxon>Viridiplantae</taxon>
        <taxon>Streptophyta</taxon>
        <taxon>Embryophyta</taxon>
        <taxon>Marchantiophyta</taxon>
        <taxon>Marchantiopsida</taxon>
        <taxon>Marchantiidae</taxon>
        <taxon>Marchantiales</taxon>
        <taxon>Marchantiaceae</taxon>
        <taxon>Marchantia</taxon>
    </lineage>
</organism>
<feature type="compositionally biased region" description="Basic and acidic residues" evidence="2">
    <location>
        <begin position="344"/>
        <end position="366"/>
    </location>
</feature>
<evidence type="ECO:0000313" key="3">
    <source>
        <dbReference type="EMBL" id="OAE26823.1"/>
    </source>
</evidence>
<sequence>MLTRGPLAVSSEGGGLRKFENGTVVDLCSLKELTGTRRVRGGVRENWLSHNALSSWSLQDLSDGLKFLVKWNRCTVQERVCESHEAKSLANATAWTSPSSACGEELSTPILDLSVNSPLDLGYEGKARKDYHPSLCVYPILVNMFGSLTVTFGTDTAFQRRMNAESFHLMEKIIQGEQLRWSNLVNDVLLRDLKRNQQLDVVPKECATPKNPLLGDWTFQANARREPEDSKPAEVPDYNGGPVTNGPAVVTGSPSPSDEGIDRDVSTALLRPAPKRYSRSGDSIPSDPHECGEELDTGMIRPYGFRTQLSGIAHELLQLRLHINKEQERFRQQEQISMKKKTQREKASMGKSRPKDRTKRGESMRSEVELRRQAPSKDHAIRLVDDLKEKVSCLLKQRRELREQDRILRLQLDEMRARWKESVLQDFSSFKLTLSFVQRSVVPHRPSLNAHFVPHRV</sequence>
<dbReference type="Proteomes" id="UP000077202">
    <property type="component" value="Unassembled WGS sequence"/>
</dbReference>
<evidence type="ECO:0000256" key="2">
    <source>
        <dbReference type="SAM" id="MobiDB-lite"/>
    </source>
</evidence>
<feature type="region of interest" description="Disordered" evidence="2">
    <location>
        <begin position="224"/>
        <end position="289"/>
    </location>
</feature>
<feature type="coiled-coil region" evidence="1">
    <location>
        <begin position="384"/>
        <end position="418"/>
    </location>
</feature>
<dbReference type="AlphaFoldDB" id="A0A176W2J1"/>
<reference evidence="3" key="1">
    <citation type="submission" date="2016-03" db="EMBL/GenBank/DDBJ databases">
        <title>Mechanisms controlling the formation of the plant cell surface in tip-growing cells are functionally conserved among land plants.</title>
        <authorList>
            <person name="Honkanen S."/>
            <person name="Jones V.A."/>
            <person name="Morieri G."/>
            <person name="Champion C."/>
            <person name="Hetherington A.J."/>
            <person name="Kelly S."/>
            <person name="Saint-Marcoux D."/>
            <person name="Proust H."/>
            <person name="Prescott H."/>
            <person name="Dolan L."/>
        </authorList>
    </citation>
    <scope>NUCLEOTIDE SEQUENCE [LARGE SCALE GENOMIC DNA]</scope>
    <source>
        <tissue evidence="3">Whole gametophyte</tissue>
    </source>
</reference>
<evidence type="ECO:0000313" key="4">
    <source>
        <dbReference type="Proteomes" id="UP000077202"/>
    </source>
</evidence>
<dbReference type="EMBL" id="LVLJ01002098">
    <property type="protein sequence ID" value="OAE26823.1"/>
    <property type="molecule type" value="Genomic_DNA"/>
</dbReference>
<protein>
    <submittedName>
        <fullName evidence="3">Uncharacterized protein</fullName>
    </submittedName>
</protein>
<proteinExistence type="predicted"/>
<keyword evidence="4" id="KW-1185">Reference proteome</keyword>